<dbReference type="SUPFAM" id="SSF103088">
    <property type="entry name" value="OmpA-like"/>
    <property type="match status" value="1"/>
</dbReference>
<reference evidence="7 8" key="1">
    <citation type="submission" date="2016-10" db="EMBL/GenBank/DDBJ databases">
        <authorList>
            <person name="de Groot N.N."/>
        </authorList>
    </citation>
    <scope>NUCLEOTIDE SEQUENCE [LARGE SCALE GENOMIC DNA]</scope>
    <source>
        <strain evidence="7 8">DSM 14858</strain>
    </source>
</reference>
<name>A0A1H7J6M9_9RHOB</name>
<keyword evidence="3" id="KW-0998">Cell outer membrane</keyword>
<keyword evidence="8" id="KW-1185">Reference proteome</keyword>
<gene>
    <name evidence="7" type="ORF">SAMN04488526_1281</name>
</gene>
<organism evidence="7 8">
    <name type="scientific">Jannaschia helgolandensis</name>
    <dbReference type="NCBI Taxonomy" id="188906"/>
    <lineage>
        <taxon>Bacteria</taxon>
        <taxon>Pseudomonadati</taxon>
        <taxon>Pseudomonadota</taxon>
        <taxon>Alphaproteobacteria</taxon>
        <taxon>Rhodobacterales</taxon>
        <taxon>Roseobacteraceae</taxon>
        <taxon>Jannaschia</taxon>
    </lineage>
</organism>
<evidence type="ECO:0000256" key="2">
    <source>
        <dbReference type="ARBA" id="ARBA00023136"/>
    </source>
</evidence>
<dbReference type="PANTHER" id="PTHR30329">
    <property type="entry name" value="STATOR ELEMENT OF FLAGELLAR MOTOR COMPLEX"/>
    <property type="match status" value="1"/>
</dbReference>
<evidence type="ECO:0000256" key="5">
    <source>
        <dbReference type="SAM" id="MobiDB-lite"/>
    </source>
</evidence>
<dbReference type="STRING" id="188906.SAMN04488526_1281"/>
<keyword evidence="2 4" id="KW-0472">Membrane</keyword>
<accession>A0A1H7J6M9</accession>
<dbReference type="Gene3D" id="3.30.1330.60">
    <property type="entry name" value="OmpA-like domain"/>
    <property type="match status" value="1"/>
</dbReference>
<evidence type="ECO:0000256" key="4">
    <source>
        <dbReference type="PROSITE-ProRule" id="PRU00473"/>
    </source>
</evidence>
<dbReference type="InterPro" id="IPR036737">
    <property type="entry name" value="OmpA-like_sf"/>
</dbReference>
<dbReference type="RefSeq" id="WP_092761279.1">
    <property type="nucleotide sequence ID" value="NZ_FNZQ01000001.1"/>
</dbReference>
<evidence type="ECO:0000313" key="7">
    <source>
        <dbReference type="EMBL" id="SEK70391.1"/>
    </source>
</evidence>
<dbReference type="PRINTS" id="PR01021">
    <property type="entry name" value="OMPADOMAIN"/>
</dbReference>
<feature type="domain" description="OmpA-like" evidence="6">
    <location>
        <begin position="63"/>
        <end position="179"/>
    </location>
</feature>
<dbReference type="InterPro" id="IPR006665">
    <property type="entry name" value="OmpA-like"/>
</dbReference>
<evidence type="ECO:0000256" key="1">
    <source>
        <dbReference type="ARBA" id="ARBA00004442"/>
    </source>
</evidence>
<comment type="subcellular location">
    <subcellularLocation>
        <location evidence="1">Cell outer membrane</location>
    </subcellularLocation>
</comment>
<feature type="region of interest" description="Disordered" evidence="5">
    <location>
        <begin position="213"/>
        <end position="232"/>
    </location>
</feature>
<dbReference type="Pfam" id="PF00691">
    <property type="entry name" value="OmpA"/>
    <property type="match status" value="1"/>
</dbReference>
<dbReference type="PROSITE" id="PS51123">
    <property type="entry name" value="OMPA_2"/>
    <property type="match status" value="1"/>
</dbReference>
<dbReference type="InterPro" id="IPR050330">
    <property type="entry name" value="Bact_OuterMem_StrucFunc"/>
</dbReference>
<dbReference type="GO" id="GO:0009279">
    <property type="term" value="C:cell outer membrane"/>
    <property type="evidence" value="ECO:0007669"/>
    <property type="project" value="UniProtKB-SubCell"/>
</dbReference>
<dbReference type="PROSITE" id="PS51257">
    <property type="entry name" value="PROKAR_LIPOPROTEIN"/>
    <property type="match status" value="1"/>
</dbReference>
<evidence type="ECO:0000259" key="6">
    <source>
        <dbReference type="PROSITE" id="PS51123"/>
    </source>
</evidence>
<dbReference type="CDD" id="cd07185">
    <property type="entry name" value="OmpA_C-like"/>
    <property type="match status" value="1"/>
</dbReference>
<dbReference type="EMBL" id="FNZQ01000001">
    <property type="protein sequence ID" value="SEK70391.1"/>
    <property type="molecule type" value="Genomic_DNA"/>
</dbReference>
<dbReference type="Proteomes" id="UP000199283">
    <property type="component" value="Unassembled WGS sequence"/>
</dbReference>
<dbReference type="PANTHER" id="PTHR30329:SF21">
    <property type="entry name" value="LIPOPROTEIN YIAD-RELATED"/>
    <property type="match status" value="1"/>
</dbReference>
<evidence type="ECO:0000256" key="3">
    <source>
        <dbReference type="ARBA" id="ARBA00023237"/>
    </source>
</evidence>
<dbReference type="InterPro" id="IPR006664">
    <property type="entry name" value="OMP_bac"/>
</dbReference>
<sequence>MNRLSLSRRFVIGGLGLTALSACTGTQYNRPAGSEIDEGAFGDSTMQNMLVMNGEAPALSHLGTRFAAEVPTTINFAFNSSALDATARAVLDQQAAFISTFPEVRFSVYGHTDKVGSNGYNKRLGLARAKAAVAYLASRGVSLNRLEALVSFGETRPLVPTQSRERANRRAVTEVAGFVGDHPLVLDGKYGQIVYRRYVGGAAGQASASSVATSAAAPAGAGQSAGNSGGGG</sequence>
<evidence type="ECO:0000313" key="8">
    <source>
        <dbReference type="Proteomes" id="UP000199283"/>
    </source>
</evidence>
<proteinExistence type="predicted"/>
<protein>
    <submittedName>
        <fullName evidence="7">OmpA family protein</fullName>
    </submittedName>
</protein>
<dbReference type="OrthoDB" id="9810367at2"/>
<feature type="compositionally biased region" description="Low complexity" evidence="5">
    <location>
        <begin position="213"/>
        <end position="226"/>
    </location>
</feature>
<dbReference type="AlphaFoldDB" id="A0A1H7J6M9"/>